<evidence type="ECO:0000313" key="3">
    <source>
        <dbReference type="EMBL" id="MBE3637171.1"/>
    </source>
</evidence>
<reference evidence="3" key="1">
    <citation type="submission" date="2020-09" db="EMBL/GenBank/DDBJ databases">
        <title>A novel bacterium of genus Mangrovicoccus, isolated from South China Sea.</title>
        <authorList>
            <person name="Huang H."/>
            <person name="Mo K."/>
            <person name="Hu Y."/>
        </authorList>
    </citation>
    <scope>NUCLEOTIDE SEQUENCE</scope>
    <source>
        <strain evidence="3">HB182678</strain>
    </source>
</reference>
<dbReference type="EMBL" id="JACVXA010000006">
    <property type="protein sequence ID" value="MBE3637171.1"/>
    <property type="molecule type" value="Genomic_DNA"/>
</dbReference>
<comment type="caution">
    <text evidence="3">The sequence shown here is derived from an EMBL/GenBank/DDBJ whole genome shotgun (WGS) entry which is preliminary data.</text>
</comment>
<feature type="signal peptide" evidence="1">
    <location>
        <begin position="1"/>
        <end position="20"/>
    </location>
</feature>
<feature type="chain" id="PRO_5035285037" description="Glycine-zipper-containing OmpA-like membrane domain-containing protein" evidence="1">
    <location>
        <begin position="21"/>
        <end position="68"/>
    </location>
</feature>
<feature type="domain" description="Glycine-zipper-containing OmpA-like membrane" evidence="2">
    <location>
        <begin position="25"/>
        <end position="58"/>
    </location>
</feature>
<proteinExistence type="predicted"/>
<dbReference type="Pfam" id="PF13436">
    <property type="entry name" value="Gly-zipper_OmpA"/>
    <property type="match status" value="1"/>
</dbReference>
<evidence type="ECO:0000313" key="4">
    <source>
        <dbReference type="Proteomes" id="UP000609121"/>
    </source>
</evidence>
<dbReference type="Proteomes" id="UP000609121">
    <property type="component" value="Unassembled WGS sequence"/>
</dbReference>
<accession>A0A8J7CJ18</accession>
<gene>
    <name evidence="3" type="ORF">ICN82_03005</name>
</gene>
<dbReference type="RefSeq" id="WP_193179471.1">
    <property type="nucleotide sequence ID" value="NZ_JACVXA010000006.1"/>
</dbReference>
<name>A0A8J7CJ18_9RHOB</name>
<keyword evidence="4" id="KW-1185">Reference proteome</keyword>
<dbReference type="AlphaFoldDB" id="A0A8J7CJ18"/>
<evidence type="ECO:0000256" key="1">
    <source>
        <dbReference type="SAM" id="SignalP"/>
    </source>
</evidence>
<sequence>MKKVTLILGTCGLMALSACGGSDLERTATGAVIGGAAGQVITGDPVTGALIGGAAGATCRSLGTCPNN</sequence>
<keyword evidence="1" id="KW-0732">Signal</keyword>
<dbReference type="InterPro" id="IPR025693">
    <property type="entry name" value="Gly-zipper_OmpA-like_dom"/>
</dbReference>
<protein>
    <recommendedName>
        <fullName evidence="2">Glycine-zipper-containing OmpA-like membrane domain-containing protein</fullName>
    </recommendedName>
</protein>
<dbReference type="PROSITE" id="PS51257">
    <property type="entry name" value="PROKAR_LIPOPROTEIN"/>
    <property type="match status" value="1"/>
</dbReference>
<evidence type="ECO:0000259" key="2">
    <source>
        <dbReference type="Pfam" id="PF13436"/>
    </source>
</evidence>
<organism evidence="3 4">
    <name type="scientific">Mangrovicoccus algicola</name>
    <dbReference type="NCBI Taxonomy" id="2771008"/>
    <lineage>
        <taxon>Bacteria</taxon>
        <taxon>Pseudomonadati</taxon>
        <taxon>Pseudomonadota</taxon>
        <taxon>Alphaproteobacteria</taxon>
        <taxon>Rhodobacterales</taxon>
        <taxon>Paracoccaceae</taxon>
        <taxon>Mangrovicoccus</taxon>
    </lineage>
</organism>